<evidence type="ECO:0000256" key="2">
    <source>
        <dbReference type="ARBA" id="ARBA00023315"/>
    </source>
</evidence>
<dbReference type="Gene3D" id="3.40.630.30">
    <property type="match status" value="1"/>
</dbReference>
<name>A0ABQ1PYD2_9GAMM</name>
<dbReference type="InterPro" id="IPR050680">
    <property type="entry name" value="YpeA/RimI_acetyltransf"/>
</dbReference>
<evidence type="ECO:0000259" key="3">
    <source>
        <dbReference type="PROSITE" id="PS51186"/>
    </source>
</evidence>
<dbReference type="SUPFAM" id="SSF55729">
    <property type="entry name" value="Acyl-CoA N-acyltransferases (Nat)"/>
    <property type="match status" value="1"/>
</dbReference>
<dbReference type="InterPro" id="IPR000182">
    <property type="entry name" value="GNAT_dom"/>
</dbReference>
<dbReference type="EMBL" id="BMFF01000005">
    <property type="protein sequence ID" value="GGD06595.1"/>
    <property type="molecule type" value="Genomic_DNA"/>
</dbReference>
<dbReference type="RefSeq" id="WP_150277969.1">
    <property type="nucleotide sequence ID" value="NZ_BMFF01000005.1"/>
</dbReference>
<keyword evidence="5" id="KW-1185">Reference proteome</keyword>
<gene>
    <name evidence="4" type="ORF">GCM10007418_27000</name>
</gene>
<accession>A0ABQ1PYD2</accession>
<feature type="domain" description="N-acetyltransferase" evidence="3">
    <location>
        <begin position="16"/>
        <end position="171"/>
    </location>
</feature>
<proteinExistence type="predicted"/>
<keyword evidence="2" id="KW-0012">Acyltransferase</keyword>
<evidence type="ECO:0000256" key="1">
    <source>
        <dbReference type="ARBA" id="ARBA00022679"/>
    </source>
</evidence>
<dbReference type="CDD" id="cd04301">
    <property type="entry name" value="NAT_SF"/>
    <property type="match status" value="1"/>
</dbReference>
<organism evidence="4 5">
    <name type="scientific">Halopseudomonas salina</name>
    <dbReference type="NCBI Taxonomy" id="1323744"/>
    <lineage>
        <taxon>Bacteria</taxon>
        <taxon>Pseudomonadati</taxon>
        <taxon>Pseudomonadota</taxon>
        <taxon>Gammaproteobacteria</taxon>
        <taxon>Pseudomonadales</taxon>
        <taxon>Pseudomonadaceae</taxon>
        <taxon>Halopseudomonas</taxon>
    </lineage>
</organism>
<dbReference type="PROSITE" id="PS51186">
    <property type="entry name" value="GNAT"/>
    <property type="match status" value="1"/>
</dbReference>
<dbReference type="Proteomes" id="UP000638188">
    <property type="component" value="Unassembled WGS sequence"/>
</dbReference>
<evidence type="ECO:0000313" key="5">
    <source>
        <dbReference type="Proteomes" id="UP000638188"/>
    </source>
</evidence>
<dbReference type="PANTHER" id="PTHR43420">
    <property type="entry name" value="ACETYLTRANSFERASE"/>
    <property type="match status" value="1"/>
</dbReference>
<sequence>MTSSQPARGNFTIQIVRADLDSPEHALGIITLLDQYARDPMGGGAPLAASTRENLISELRKRDTAHVILALVDGQPAGLTNCFEGFSTFACRPLLNIHDVVVAAQHRGKGLSRMMFEEAEALARELGCCKMTLEVLEGNTVAQSAYRAFGFNGYELDPQLGKAMFWEKKLDVK</sequence>
<protein>
    <submittedName>
        <fullName evidence="4">N-acetyltransferase</fullName>
    </submittedName>
</protein>
<dbReference type="Pfam" id="PF00583">
    <property type="entry name" value="Acetyltransf_1"/>
    <property type="match status" value="1"/>
</dbReference>
<comment type="caution">
    <text evidence="4">The sequence shown here is derived from an EMBL/GenBank/DDBJ whole genome shotgun (WGS) entry which is preliminary data.</text>
</comment>
<keyword evidence="1" id="KW-0808">Transferase</keyword>
<reference evidence="5" key="1">
    <citation type="journal article" date="2019" name="Int. J. Syst. Evol. Microbiol.">
        <title>The Global Catalogue of Microorganisms (GCM) 10K type strain sequencing project: providing services to taxonomists for standard genome sequencing and annotation.</title>
        <authorList>
            <consortium name="The Broad Institute Genomics Platform"/>
            <consortium name="The Broad Institute Genome Sequencing Center for Infectious Disease"/>
            <person name="Wu L."/>
            <person name="Ma J."/>
        </authorList>
    </citation>
    <scope>NUCLEOTIDE SEQUENCE [LARGE SCALE GENOMIC DNA]</scope>
    <source>
        <strain evidence="5">CGMCC 1.12482</strain>
    </source>
</reference>
<dbReference type="InterPro" id="IPR016181">
    <property type="entry name" value="Acyl_CoA_acyltransferase"/>
</dbReference>
<evidence type="ECO:0000313" key="4">
    <source>
        <dbReference type="EMBL" id="GGD06595.1"/>
    </source>
</evidence>
<dbReference type="PANTHER" id="PTHR43420:SF51">
    <property type="entry name" value="PEPTIDYL-LYSINE N-ACETYLTRANSFERASE YIAC"/>
    <property type="match status" value="1"/>
</dbReference>